<dbReference type="EMBL" id="MCFJ01000007">
    <property type="protein sequence ID" value="ORY63866.1"/>
    <property type="molecule type" value="Genomic_DNA"/>
</dbReference>
<comment type="caution">
    <text evidence="2">The sequence shown here is derived from an EMBL/GenBank/DDBJ whole genome shotgun (WGS) entry which is preliminary data.</text>
</comment>
<feature type="region of interest" description="Disordered" evidence="1">
    <location>
        <begin position="214"/>
        <end position="270"/>
    </location>
</feature>
<evidence type="ECO:0000313" key="2">
    <source>
        <dbReference type="EMBL" id="ORY63866.1"/>
    </source>
</evidence>
<protein>
    <submittedName>
        <fullName evidence="2">Uncharacterized protein</fullName>
    </submittedName>
</protein>
<evidence type="ECO:0000313" key="3">
    <source>
        <dbReference type="Proteomes" id="UP000193689"/>
    </source>
</evidence>
<dbReference type="GeneID" id="63774571"/>
<accession>A0A1Y2DXL6</accession>
<dbReference type="InParanoid" id="A0A1Y2DXL6"/>
<sequence length="270" mass="30093">MASHGQQIPVPLTDSDAPAPAAAEAARWTCPICNDDGLLSNRYRHLSKHTTQCWWHPCPDGCPKFDAPRGLTDHLLHAHNGRNALCPWPKCEHRLSTRSDVRVLHLRQHIFAEEEYCLARGFTPGGQRIQTIHRRRRQPRTPPPLLTQPPMLPPQPPVPPHQAYMPALSQPFPTPHYLVPAPHQQAVMSPQPLPIPIDPQILAEESRLALMPPHPVHMQSRPVNTHPQASLSSQNPRGPSGEDLDEADDSQDGAGLVDKQPKNAEDWEKA</sequence>
<proteinExistence type="predicted"/>
<dbReference type="RefSeq" id="XP_040715280.1">
    <property type="nucleotide sequence ID" value="XM_040858359.1"/>
</dbReference>
<feature type="compositionally biased region" description="Polar residues" evidence="1">
    <location>
        <begin position="221"/>
        <end position="237"/>
    </location>
</feature>
<organism evidence="2 3">
    <name type="scientific">Pseudomassariella vexata</name>
    <dbReference type="NCBI Taxonomy" id="1141098"/>
    <lineage>
        <taxon>Eukaryota</taxon>
        <taxon>Fungi</taxon>
        <taxon>Dikarya</taxon>
        <taxon>Ascomycota</taxon>
        <taxon>Pezizomycotina</taxon>
        <taxon>Sordariomycetes</taxon>
        <taxon>Xylariomycetidae</taxon>
        <taxon>Amphisphaeriales</taxon>
        <taxon>Pseudomassariaceae</taxon>
        <taxon>Pseudomassariella</taxon>
    </lineage>
</organism>
<reference evidence="2 3" key="1">
    <citation type="submission" date="2016-07" db="EMBL/GenBank/DDBJ databases">
        <title>Pervasive Adenine N6-methylation of Active Genes in Fungi.</title>
        <authorList>
            <consortium name="DOE Joint Genome Institute"/>
            <person name="Mondo S.J."/>
            <person name="Dannebaum R.O."/>
            <person name="Kuo R.C."/>
            <person name="Labutti K."/>
            <person name="Haridas S."/>
            <person name="Kuo A."/>
            <person name="Salamov A."/>
            <person name="Ahrendt S.R."/>
            <person name="Lipzen A."/>
            <person name="Sullivan W."/>
            <person name="Andreopoulos W.B."/>
            <person name="Clum A."/>
            <person name="Lindquist E."/>
            <person name="Daum C."/>
            <person name="Ramamoorthy G.K."/>
            <person name="Gryganskyi A."/>
            <person name="Culley D."/>
            <person name="Magnuson J.K."/>
            <person name="James T.Y."/>
            <person name="O'Malley M.A."/>
            <person name="Stajich J.E."/>
            <person name="Spatafora J.W."/>
            <person name="Visel A."/>
            <person name="Grigoriev I.V."/>
        </authorList>
    </citation>
    <scope>NUCLEOTIDE SEQUENCE [LARGE SCALE GENOMIC DNA]</scope>
    <source>
        <strain evidence="2 3">CBS 129021</strain>
    </source>
</reference>
<feature type="compositionally biased region" description="Basic and acidic residues" evidence="1">
    <location>
        <begin position="259"/>
        <end position="270"/>
    </location>
</feature>
<name>A0A1Y2DXL6_9PEZI</name>
<gene>
    <name evidence="2" type="ORF">BCR38DRAFT_409284</name>
</gene>
<feature type="region of interest" description="Disordered" evidence="1">
    <location>
        <begin position="133"/>
        <end position="154"/>
    </location>
</feature>
<keyword evidence="3" id="KW-1185">Reference proteome</keyword>
<dbReference type="Proteomes" id="UP000193689">
    <property type="component" value="Unassembled WGS sequence"/>
</dbReference>
<feature type="compositionally biased region" description="Acidic residues" evidence="1">
    <location>
        <begin position="242"/>
        <end position="251"/>
    </location>
</feature>
<feature type="compositionally biased region" description="Pro residues" evidence="1">
    <location>
        <begin position="140"/>
        <end position="154"/>
    </location>
</feature>
<evidence type="ECO:0000256" key="1">
    <source>
        <dbReference type="SAM" id="MobiDB-lite"/>
    </source>
</evidence>
<dbReference type="AlphaFoldDB" id="A0A1Y2DXL6"/>